<feature type="active site" evidence="7">
    <location>
        <position position="366"/>
    </location>
</feature>
<dbReference type="GO" id="GO:0005829">
    <property type="term" value="C:cytosol"/>
    <property type="evidence" value="ECO:0007669"/>
    <property type="project" value="TreeGrafter"/>
</dbReference>
<dbReference type="RefSeq" id="WP_152157659.1">
    <property type="nucleotide sequence ID" value="NZ_WEHX01000007.1"/>
</dbReference>
<dbReference type="EMBL" id="WEHX01000007">
    <property type="protein sequence ID" value="KAB7662481.1"/>
    <property type="molecule type" value="Genomic_DNA"/>
</dbReference>
<comment type="caution">
    <text evidence="10">The sequence shown here is derived from an EMBL/GenBank/DDBJ whole genome shotgun (WGS) entry which is preliminary data.</text>
</comment>
<dbReference type="GO" id="GO:0051156">
    <property type="term" value="P:glucose 6-phosphate metabolic process"/>
    <property type="evidence" value="ECO:0007669"/>
    <property type="project" value="TreeGrafter"/>
</dbReference>
<dbReference type="CDD" id="cd05016">
    <property type="entry name" value="SIS_PGI_2"/>
    <property type="match status" value="1"/>
</dbReference>
<dbReference type="UniPathway" id="UPA00138"/>
<reference evidence="10 11" key="1">
    <citation type="submission" date="2019-10" db="EMBL/GenBank/DDBJ databases">
        <title>Genome diversity of Sutterella seckii.</title>
        <authorList>
            <person name="Chaplin A.V."/>
            <person name="Sokolova S.R."/>
            <person name="Mosin K.A."/>
            <person name="Ivanova E.L."/>
            <person name="Kochetkova T.O."/>
            <person name="Goltsov A.Y."/>
            <person name="Trofimov D.Y."/>
            <person name="Efimov B.A."/>
        </authorList>
    </citation>
    <scope>NUCLEOTIDE SEQUENCE [LARGE SCALE GENOMIC DNA]</scope>
    <source>
        <strain evidence="10 11">ASD393</strain>
    </source>
</reference>
<accession>A0A6I1ESW6</accession>
<evidence type="ECO:0000256" key="1">
    <source>
        <dbReference type="ARBA" id="ARBA00004926"/>
    </source>
</evidence>
<dbReference type="InterPro" id="IPR046348">
    <property type="entry name" value="SIS_dom_sf"/>
</dbReference>
<dbReference type="GO" id="GO:0006096">
    <property type="term" value="P:glycolytic process"/>
    <property type="evidence" value="ECO:0007669"/>
    <property type="project" value="UniProtKB-UniRule"/>
</dbReference>
<feature type="region of interest" description="Disordered" evidence="9">
    <location>
        <begin position="1"/>
        <end position="21"/>
    </location>
</feature>
<dbReference type="CDD" id="cd05015">
    <property type="entry name" value="SIS_PGI_1"/>
    <property type="match status" value="1"/>
</dbReference>
<comment type="pathway">
    <text evidence="1 7 8">Carbohydrate degradation; glycolysis; D-glyceraldehyde 3-phosphate and glycerone phosphate from D-glucose: step 2/4.</text>
</comment>
<dbReference type="HAMAP" id="MF_00473">
    <property type="entry name" value="G6P_isomerase"/>
    <property type="match status" value="1"/>
</dbReference>
<evidence type="ECO:0000256" key="5">
    <source>
        <dbReference type="ARBA" id="ARBA00023235"/>
    </source>
</evidence>
<dbReference type="InterPro" id="IPR035476">
    <property type="entry name" value="SIS_PGI_1"/>
</dbReference>
<dbReference type="GO" id="GO:0097367">
    <property type="term" value="F:carbohydrate derivative binding"/>
    <property type="evidence" value="ECO:0007669"/>
    <property type="project" value="InterPro"/>
</dbReference>
<name>A0A6I1ESW6_9BURK</name>
<dbReference type="InterPro" id="IPR035482">
    <property type="entry name" value="SIS_PGI_2"/>
</dbReference>
<comment type="function">
    <text evidence="7">Catalyzes the reversible isomerization of glucose-6-phosphate to fructose-6-phosphate.</text>
</comment>
<dbReference type="PANTHER" id="PTHR11469">
    <property type="entry name" value="GLUCOSE-6-PHOSPHATE ISOMERASE"/>
    <property type="match status" value="1"/>
</dbReference>
<dbReference type="GO" id="GO:0048029">
    <property type="term" value="F:monosaccharide binding"/>
    <property type="evidence" value="ECO:0007669"/>
    <property type="project" value="TreeGrafter"/>
</dbReference>
<comment type="catalytic activity">
    <reaction evidence="6 7 8">
        <text>alpha-D-glucose 6-phosphate = beta-D-fructose 6-phosphate</text>
        <dbReference type="Rhea" id="RHEA:11816"/>
        <dbReference type="ChEBI" id="CHEBI:57634"/>
        <dbReference type="ChEBI" id="CHEBI:58225"/>
        <dbReference type="EC" id="5.3.1.9"/>
    </reaction>
</comment>
<dbReference type="InterPro" id="IPR018189">
    <property type="entry name" value="Phosphoglucose_isomerase_CS"/>
</dbReference>
<evidence type="ECO:0000256" key="7">
    <source>
        <dbReference type="HAMAP-Rule" id="MF_00473"/>
    </source>
</evidence>
<evidence type="ECO:0000313" key="11">
    <source>
        <dbReference type="Proteomes" id="UP000430564"/>
    </source>
</evidence>
<evidence type="ECO:0000256" key="8">
    <source>
        <dbReference type="RuleBase" id="RU000612"/>
    </source>
</evidence>
<protein>
    <recommendedName>
        <fullName evidence="7">Glucose-6-phosphate isomerase</fullName>
        <shortName evidence="7">GPI</shortName>
        <ecNumber evidence="7">5.3.1.9</ecNumber>
    </recommendedName>
    <alternativeName>
        <fullName evidence="7">Phosphoglucose isomerase</fullName>
        <shortName evidence="7">PGI</shortName>
    </alternativeName>
    <alternativeName>
        <fullName evidence="7">Phosphohexose isomerase</fullName>
        <shortName evidence="7">PHI</shortName>
    </alternativeName>
</protein>
<dbReference type="PROSITE" id="PS00765">
    <property type="entry name" value="P_GLUCOSE_ISOMERASE_1"/>
    <property type="match status" value="1"/>
</dbReference>
<gene>
    <name evidence="7" type="primary">pgi</name>
    <name evidence="10" type="ORF">GBM95_02620</name>
</gene>
<comment type="similarity">
    <text evidence="2 7 8">Belongs to the GPI family.</text>
</comment>
<dbReference type="Gene3D" id="3.40.50.10490">
    <property type="entry name" value="Glucose-6-phosphate isomerase like protein, domain 1"/>
    <property type="match status" value="2"/>
</dbReference>
<evidence type="ECO:0000256" key="3">
    <source>
        <dbReference type="ARBA" id="ARBA00022432"/>
    </source>
</evidence>
<dbReference type="PROSITE" id="PS51463">
    <property type="entry name" value="P_GLUCOSE_ISOMERASE_3"/>
    <property type="match status" value="1"/>
</dbReference>
<comment type="pathway">
    <text evidence="7">Carbohydrate biosynthesis; gluconeogenesis.</text>
</comment>
<keyword evidence="4 7" id="KW-0324">Glycolysis</keyword>
<dbReference type="EC" id="5.3.1.9" evidence="7"/>
<evidence type="ECO:0000256" key="9">
    <source>
        <dbReference type="SAM" id="MobiDB-lite"/>
    </source>
</evidence>
<dbReference type="PANTHER" id="PTHR11469:SF1">
    <property type="entry name" value="GLUCOSE-6-PHOSPHATE ISOMERASE"/>
    <property type="match status" value="1"/>
</dbReference>
<keyword evidence="7" id="KW-0963">Cytoplasm</keyword>
<dbReference type="InterPro" id="IPR023096">
    <property type="entry name" value="G6P_Isomerase_C"/>
</dbReference>
<evidence type="ECO:0000256" key="2">
    <source>
        <dbReference type="ARBA" id="ARBA00006604"/>
    </source>
</evidence>
<evidence type="ECO:0000313" key="10">
    <source>
        <dbReference type="EMBL" id="KAB7662481.1"/>
    </source>
</evidence>
<sequence length="491" mass="54355">MSSASSKKNQASQPQSVPFLRDSAPERTAIRACGIKLDISRQRISAADFEGLLKFVEKKGLLEAHRAMVQGATVNQGEHRQALHTSLRAFSAEAPRYDEVLAERKRLFDFAQRVRDGRWRGCRGDRITDVINIGIGGSEMGPRAVWHALRTANPDLRLHFLASVDGVLLERILSVCNPRSTLVVVSSKSFTTRETQVNATAVDQWLLDNGIVGADRSRHMVVVSANPEAADIMCLPPENRFRLWNWVGGRFSVWSSIGLPVVLALGTEAFTEFLMGANEMDRHSVSAAEGENIPVLLAMMEYWNATKMGITSHCLLPYDERLRVIVPWLQQLEMESLGKTHGPDGHPVEGNTGLEVWGANGNEGQHSFYQWLRDGTGRTSIDLVWSEMPGHRYAEHYRVLLANARAQAEALVMRGPESPFFNAVSTIVLDAVTPRRLGALMAMYEHKTTMLGHLFGLNPFDQPGVELGKRLSRSAERGLDPKKALAEASAS</sequence>
<dbReference type="UniPathway" id="UPA00109">
    <property type="reaction ID" value="UER00181"/>
</dbReference>
<feature type="active site" evidence="7">
    <location>
        <position position="469"/>
    </location>
</feature>
<keyword evidence="3 7" id="KW-0312">Gluconeogenesis</keyword>
<dbReference type="GO" id="GO:0004347">
    <property type="term" value="F:glucose-6-phosphate isomerase activity"/>
    <property type="evidence" value="ECO:0007669"/>
    <property type="project" value="UniProtKB-UniRule"/>
</dbReference>
<dbReference type="InterPro" id="IPR001672">
    <property type="entry name" value="G6P_Isomerase"/>
</dbReference>
<feature type="active site" description="Proton donor" evidence="7">
    <location>
        <position position="335"/>
    </location>
</feature>
<dbReference type="GO" id="GO:0006094">
    <property type="term" value="P:gluconeogenesis"/>
    <property type="evidence" value="ECO:0007669"/>
    <property type="project" value="UniProtKB-UniRule"/>
</dbReference>
<dbReference type="Pfam" id="PF00342">
    <property type="entry name" value="PGI"/>
    <property type="match status" value="2"/>
</dbReference>
<dbReference type="AlphaFoldDB" id="A0A6I1ESW6"/>
<dbReference type="OrthoDB" id="140919at2"/>
<dbReference type="PRINTS" id="PR00662">
    <property type="entry name" value="G6PISOMERASE"/>
</dbReference>
<feature type="compositionally biased region" description="Low complexity" evidence="9">
    <location>
        <begin position="1"/>
        <end position="16"/>
    </location>
</feature>
<evidence type="ECO:0000256" key="4">
    <source>
        <dbReference type="ARBA" id="ARBA00023152"/>
    </source>
</evidence>
<dbReference type="PROSITE" id="PS00174">
    <property type="entry name" value="P_GLUCOSE_ISOMERASE_2"/>
    <property type="match status" value="1"/>
</dbReference>
<dbReference type="Gene3D" id="1.10.1390.10">
    <property type="match status" value="1"/>
</dbReference>
<evidence type="ECO:0000256" key="6">
    <source>
        <dbReference type="ARBA" id="ARBA00029321"/>
    </source>
</evidence>
<keyword evidence="5 7" id="KW-0413">Isomerase</keyword>
<dbReference type="SUPFAM" id="SSF53697">
    <property type="entry name" value="SIS domain"/>
    <property type="match status" value="1"/>
</dbReference>
<organism evidence="10 11">
    <name type="scientific">Sutterella seckii</name>
    <dbReference type="NCBI Taxonomy" id="1944635"/>
    <lineage>
        <taxon>Bacteria</taxon>
        <taxon>Pseudomonadati</taxon>
        <taxon>Pseudomonadota</taxon>
        <taxon>Betaproteobacteria</taxon>
        <taxon>Burkholderiales</taxon>
        <taxon>Sutterellaceae</taxon>
        <taxon>Sutterella</taxon>
    </lineage>
</organism>
<dbReference type="Proteomes" id="UP000430564">
    <property type="component" value="Unassembled WGS sequence"/>
</dbReference>
<proteinExistence type="inferred from homology"/>
<comment type="subcellular location">
    <subcellularLocation>
        <location evidence="7">Cytoplasm</location>
    </subcellularLocation>
</comment>